<feature type="region of interest" description="Disordered" evidence="1">
    <location>
        <begin position="1"/>
        <end position="81"/>
    </location>
</feature>
<feature type="compositionally biased region" description="Basic residues" evidence="1">
    <location>
        <begin position="66"/>
        <end position="81"/>
    </location>
</feature>
<accession>A0A8S4RXF4</accession>
<dbReference type="EMBL" id="CAKXAJ010025735">
    <property type="protein sequence ID" value="CAH2243268.1"/>
    <property type="molecule type" value="Genomic_DNA"/>
</dbReference>
<evidence type="ECO:0000313" key="3">
    <source>
        <dbReference type="Proteomes" id="UP000838756"/>
    </source>
</evidence>
<organism evidence="2 3">
    <name type="scientific">Pararge aegeria aegeria</name>
    <dbReference type="NCBI Taxonomy" id="348720"/>
    <lineage>
        <taxon>Eukaryota</taxon>
        <taxon>Metazoa</taxon>
        <taxon>Ecdysozoa</taxon>
        <taxon>Arthropoda</taxon>
        <taxon>Hexapoda</taxon>
        <taxon>Insecta</taxon>
        <taxon>Pterygota</taxon>
        <taxon>Neoptera</taxon>
        <taxon>Endopterygota</taxon>
        <taxon>Lepidoptera</taxon>
        <taxon>Glossata</taxon>
        <taxon>Ditrysia</taxon>
        <taxon>Papilionoidea</taxon>
        <taxon>Nymphalidae</taxon>
        <taxon>Satyrinae</taxon>
        <taxon>Satyrini</taxon>
        <taxon>Parargina</taxon>
        <taxon>Pararge</taxon>
    </lineage>
</organism>
<dbReference type="AlphaFoldDB" id="A0A8S4RXF4"/>
<proteinExistence type="predicted"/>
<evidence type="ECO:0000313" key="2">
    <source>
        <dbReference type="EMBL" id="CAH2243268.1"/>
    </source>
</evidence>
<feature type="compositionally biased region" description="Basic and acidic residues" evidence="1">
    <location>
        <begin position="7"/>
        <end position="20"/>
    </location>
</feature>
<evidence type="ECO:0000256" key="1">
    <source>
        <dbReference type="SAM" id="MobiDB-lite"/>
    </source>
</evidence>
<feature type="compositionally biased region" description="Basic residues" evidence="1">
    <location>
        <begin position="34"/>
        <end position="44"/>
    </location>
</feature>
<name>A0A8S4RXF4_9NEOP</name>
<feature type="compositionally biased region" description="Polar residues" evidence="1">
    <location>
        <begin position="46"/>
        <end position="56"/>
    </location>
</feature>
<keyword evidence="3" id="KW-1185">Reference proteome</keyword>
<reference evidence="2" key="1">
    <citation type="submission" date="2022-03" db="EMBL/GenBank/DDBJ databases">
        <authorList>
            <person name="Lindestad O."/>
        </authorList>
    </citation>
    <scope>NUCLEOTIDE SEQUENCE</scope>
</reference>
<protein>
    <submittedName>
        <fullName evidence="2">Jg17374 protein</fullName>
    </submittedName>
</protein>
<sequence>MSNQADVPHDVRRACEEHVLESSTLVHEPEVTERRHRPAPRRPLRSTASPLATSSGVREMYSGSHPQRRHRHRHRHTPNDN</sequence>
<dbReference type="Proteomes" id="UP000838756">
    <property type="component" value="Unassembled WGS sequence"/>
</dbReference>
<comment type="caution">
    <text evidence="2">The sequence shown here is derived from an EMBL/GenBank/DDBJ whole genome shotgun (WGS) entry which is preliminary data.</text>
</comment>
<gene>
    <name evidence="2" type="primary">jg17374</name>
    <name evidence="2" type="ORF">PAEG_LOCUS19433</name>
</gene>